<dbReference type="OrthoDB" id="5418320at2"/>
<name>A0A4V1CXN1_DESDE</name>
<dbReference type="AlphaFoldDB" id="A0A4V1CXN1"/>
<dbReference type="Gene3D" id="1.10.150.130">
    <property type="match status" value="1"/>
</dbReference>
<organism evidence="8 9">
    <name type="scientific">Desulfovibrio desulfuricans</name>
    <dbReference type="NCBI Taxonomy" id="876"/>
    <lineage>
        <taxon>Bacteria</taxon>
        <taxon>Pseudomonadati</taxon>
        <taxon>Thermodesulfobacteriota</taxon>
        <taxon>Desulfovibrionia</taxon>
        <taxon>Desulfovibrionales</taxon>
        <taxon>Desulfovibrionaceae</taxon>
        <taxon>Desulfovibrio</taxon>
    </lineage>
</organism>
<keyword evidence="2" id="KW-0229">DNA integration</keyword>
<dbReference type="InterPro" id="IPR044068">
    <property type="entry name" value="CB"/>
</dbReference>
<dbReference type="GO" id="GO:0015074">
    <property type="term" value="P:DNA integration"/>
    <property type="evidence" value="ECO:0007669"/>
    <property type="project" value="UniProtKB-KW"/>
</dbReference>
<evidence type="ECO:0000256" key="4">
    <source>
        <dbReference type="ARBA" id="ARBA00023172"/>
    </source>
</evidence>
<dbReference type="PANTHER" id="PTHR30349:SF64">
    <property type="entry name" value="PROPHAGE INTEGRASE INTD-RELATED"/>
    <property type="match status" value="1"/>
</dbReference>
<keyword evidence="3 5" id="KW-0238">DNA-binding</keyword>
<keyword evidence="4" id="KW-0233">DNA recombination</keyword>
<evidence type="ECO:0000259" key="6">
    <source>
        <dbReference type="PROSITE" id="PS51898"/>
    </source>
</evidence>
<dbReference type="InterPro" id="IPR002104">
    <property type="entry name" value="Integrase_catalytic"/>
</dbReference>
<evidence type="ECO:0000256" key="3">
    <source>
        <dbReference type="ARBA" id="ARBA00023125"/>
    </source>
</evidence>
<dbReference type="InterPro" id="IPR053876">
    <property type="entry name" value="Phage_int_M"/>
</dbReference>
<feature type="domain" description="Core-binding (CB)" evidence="7">
    <location>
        <begin position="62"/>
        <end position="143"/>
    </location>
</feature>
<dbReference type="GO" id="GO:0006310">
    <property type="term" value="P:DNA recombination"/>
    <property type="evidence" value="ECO:0007669"/>
    <property type="project" value="UniProtKB-KW"/>
</dbReference>
<dbReference type="Proteomes" id="UP000297065">
    <property type="component" value="Chromosome"/>
</dbReference>
<comment type="similarity">
    <text evidence="1">Belongs to the 'phage' integrase family.</text>
</comment>
<dbReference type="Gene3D" id="1.10.443.10">
    <property type="entry name" value="Intergrase catalytic core"/>
    <property type="match status" value="1"/>
</dbReference>
<proteinExistence type="inferred from homology"/>
<dbReference type="Pfam" id="PF22022">
    <property type="entry name" value="Phage_int_M"/>
    <property type="match status" value="1"/>
</dbReference>
<dbReference type="EMBL" id="CP036295">
    <property type="protein sequence ID" value="QCC86800.1"/>
    <property type="molecule type" value="Genomic_DNA"/>
</dbReference>
<evidence type="ECO:0000259" key="7">
    <source>
        <dbReference type="PROSITE" id="PS51900"/>
    </source>
</evidence>
<evidence type="ECO:0000313" key="8">
    <source>
        <dbReference type="EMBL" id="QCC86800.1"/>
    </source>
</evidence>
<evidence type="ECO:0000256" key="2">
    <source>
        <dbReference type="ARBA" id="ARBA00022908"/>
    </source>
</evidence>
<dbReference type="PANTHER" id="PTHR30349">
    <property type="entry name" value="PHAGE INTEGRASE-RELATED"/>
    <property type="match status" value="1"/>
</dbReference>
<dbReference type="InterPro" id="IPR050090">
    <property type="entry name" value="Tyrosine_recombinase_XerCD"/>
</dbReference>
<feature type="domain" description="Tyr recombinase" evidence="6">
    <location>
        <begin position="163"/>
        <end position="334"/>
    </location>
</feature>
<accession>A0A4V1CXN1</accession>
<dbReference type="InterPro" id="IPR013762">
    <property type="entry name" value="Integrase-like_cat_sf"/>
</dbReference>
<evidence type="ECO:0000256" key="5">
    <source>
        <dbReference type="PROSITE-ProRule" id="PRU01248"/>
    </source>
</evidence>
<evidence type="ECO:0000256" key="1">
    <source>
        <dbReference type="ARBA" id="ARBA00008857"/>
    </source>
</evidence>
<dbReference type="GO" id="GO:0003677">
    <property type="term" value="F:DNA binding"/>
    <property type="evidence" value="ECO:0007669"/>
    <property type="project" value="UniProtKB-UniRule"/>
</dbReference>
<dbReference type="PROSITE" id="PS51898">
    <property type="entry name" value="TYR_RECOMBINASE"/>
    <property type="match status" value="1"/>
</dbReference>
<reference evidence="8 9" key="1">
    <citation type="submission" date="2019-02" db="EMBL/GenBank/DDBJ databases">
        <title>Complete Genome Sequence of Desulfovibrio desulfuricans IC1, a Sulfonate Utilizing Anaerobe.</title>
        <authorList>
            <person name="Day L.A."/>
            <person name="De Leon K.B."/>
            <person name="Wall J.D."/>
        </authorList>
    </citation>
    <scope>NUCLEOTIDE SEQUENCE [LARGE SCALE GENOMIC DNA]</scope>
    <source>
        <strain evidence="8 9">IC1</strain>
    </source>
</reference>
<dbReference type="Pfam" id="PF00589">
    <property type="entry name" value="Phage_integrase"/>
    <property type="match status" value="1"/>
</dbReference>
<dbReference type="PROSITE" id="PS51900">
    <property type="entry name" value="CB"/>
    <property type="match status" value="1"/>
</dbReference>
<evidence type="ECO:0000313" key="9">
    <source>
        <dbReference type="Proteomes" id="UP000297065"/>
    </source>
</evidence>
<dbReference type="CDD" id="cd00796">
    <property type="entry name" value="INT_Rci_Hp1_C"/>
    <property type="match status" value="1"/>
</dbReference>
<dbReference type="SUPFAM" id="SSF56349">
    <property type="entry name" value="DNA breaking-rejoining enzymes"/>
    <property type="match status" value="1"/>
</dbReference>
<dbReference type="InterPro" id="IPR010998">
    <property type="entry name" value="Integrase_recombinase_N"/>
</dbReference>
<dbReference type="RefSeq" id="WP_136400850.1">
    <property type="nucleotide sequence ID" value="NZ_CP036295.1"/>
</dbReference>
<dbReference type="InterPro" id="IPR011010">
    <property type="entry name" value="DNA_brk_join_enz"/>
</dbReference>
<gene>
    <name evidence="8" type="ORF">DDIC_13100</name>
</gene>
<sequence>MAVSQTKSGNWYVQYRVPGLVSPKKDYFGNESEAQELALNREMEIKSGHIYTVAALSNSRQIYLDDLGQCYLDFLKVKDKTTSWIGTLKFLLNEHFLPCLCHLPVDQISFKDILAVAARFTNKSPATQNRYMDSLHAIFRFGIRHELTTNDPMSNWQKKRELRRDMRLTIKDLAKIYAAAPDHLRWIIEVEWELGMRPGNSELFSLLWQDIDFNQGTIHIRGTKTAGSDRTIPMTPNFRERLLSKRKTAQSPYVIEKNGRGIKQCRKSFKSALEKAEIDYPVRLYDIRHLFASTMLANGGDLKAVSKLLGHSSTRMTADTYYHELQGEKERALSVKPHLF</sequence>
<protein>
    <submittedName>
        <fullName evidence="8">Site-specific integrase</fullName>
    </submittedName>
</protein>